<comment type="subcellular location">
    <subcellularLocation>
        <location evidence="1">Periplasm</location>
    </subcellularLocation>
</comment>
<feature type="chain" id="PRO_5039349245" evidence="4">
    <location>
        <begin position="23"/>
        <end position="332"/>
    </location>
</feature>
<gene>
    <name evidence="6" type="ORF">HF519_23360</name>
</gene>
<evidence type="ECO:0000256" key="3">
    <source>
        <dbReference type="ARBA" id="ARBA00022729"/>
    </source>
</evidence>
<dbReference type="InterPro" id="IPR015168">
    <property type="entry name" value="SsuA/THI5"/>
</dbReference>
<name>A0A848DNQ9_9PSEU</name>
<evidence type="ECO:0000256" key="2">
    <source>
        <dbReference type="ARBA" id="ARBA00010742"/>
    </source>
</evidence>
<dbReference type="GO" id="GO:0042597">
    <property type="term" value="C:periplasmic space"/>
    <property type="evidence" value="ECO:0007669"/>
    <property type="project" value="UniProtKB-SubCell"/>
</dbReference>
<accession>A0A848DNQ9</accession>
<keyword evidence="3 4" id="KW-0732">Signal</keyword>
<dbReference type="AlphaFoldDB" id="A0A848DNQ9"/>
<proteinExistence type="inferred from homology"/>
<evidence type="ECO:0000313" key="7">
    <source>
        <dbReference type="Proteomes" id="UP000586918"/>
    </source>
</evidence>
<feature type="signal peptide" evidence="4">
    <location>
        <begin position="1"/>
        <end position="22"/>
    </location>
</feature>
<organism evidence="6 7">
    <name type="scientific">Pseudonocardia bannensis</name>
    <dbReference type="NCBI Taxonomy" id="630973"/>
    <lineage>
        <taxon>Bacteria</taxon>
        <taxon>Bacillati</taxon>
        <taxon>Actinomycetota</taxon>
        <taxon>Actinomycetes</taxon>
        <taxon>Pseudonocardiales</taxon>
        <taxon>Pseudonocardiaceae</taxon>
        <taxon>Pseudonocardia</taxon>
    </lineage>
</organism>
<dbReference type="SUPFAM" id="SSF53850">
    <property type="entry name" value="Periplasmic binding protein-like II"/>
    <property type="match status" value="1"/>
</dbReference>
<keyword evidence="7" id="KW-1185">Reference proteome</keyword>
<dbReference type="Gene3D" id="3.40.190.10">
    <property type="entry name" value="Periplasmic binding protein-like II"/>
    <property type="match status" value="2"/>
</dbReference>
<evidence type="ECO:0000256" key="1">
    <source>
        <dbReference type="ARBA" id="ARBA00004418"/>
    </source>
</evidence>
<comment type="caution">
    <text evidence="6">The sequence shown here is derived from an EMBL/GenBank/DDBJ whole genome shotgun (WGS) entry which is preliminary data.</text>
</comment>
<comment type="similarity">
    <text evidence="2">Belongs to the bacterial solute-binding protein SsuA/TauA family.</text>
</comment>
<evidence type="ECO:0000256" key="4">
    <source>
        <dbReference type="SAM" id="SignalP"/>
    </source>
</evidence>
<reference evidence="6 7" key="1">
    <citation type="submission" date="2020-04" db="EMBL/GenBank/DDBJ databases">
        <authorList>
            <person name="Klaysubun C."/>
            <person name="Duangmal K."/>
            <person name="Lipun K."/>
        </authorList>
    </citation>
    <scope>NUCLEOTIDE SEQUENCE [LARGE SCALE GENOMIC DNA]</scope>
    <source>
        <strain evidence="6 7">DSM 45300</strain>
    </source>
</reference>
<evidence type="ECO:0000259" key="5">
    <source>
        <dbReference type="SMART" id="SM00062"/>
    </source>
</evidence>
<sequence>MRFRTRAGLTAAAAAITLVVAACGGAEPADRGGAASAPGELTTLRIGLVPIVHVAALMLGQEKGFFEQEGIRLEVQYASSSATIVPSIMSEDLELGYGNITSTILARAAGLPIVSVASADTSSLDPEVDTNAVIVRTDSPYRTAADLEGRTVAVNALQASNYVTVRASADQLGAESSRYKFVEVPFPDMLSALATGRVDAATVSEPFVTQAQRSGDYRVLYYNHNIAGTRPGNLTDTYFTSEAVLAKSGNAIEAFRRAITKANGYASANPDEARAQLLQYTQIAPDTVPEVVLPNWSTEPVPREDIEFMLRKMQDYGLFRGDVPAYSDVVRE</sequence>
<feature type="domain" description="Solute-binding protein family 3/N-terminal" evidence="5">
    <location>
        <begin position="43"/>
        <end position="267"/>
    </location>
</feature>
<dbReference type="EMBL" id="JAAXKZ010000112">
    <property type="protein sequence ID" value="NMH94460.1"/>
    <property type="molecule type" value="Genomic_DNA"/>
</dbReference>
<dbReference type="Pfam" id="PF09084">
    <property type="entry name" value="NMT1"/>
    <property type="match status" value="1"/>
</dbReference>
<dbReference type="RefSeq" id="WP_169415144.1">
    <property type="nucleotide sequence ID" value="NZ_JAAXKZ010000112.1"/>
</dbReference>
<dbReference type="SMART" id="SM00062">
    <property type="entry name" value="PBPb"/>
    <property type="match status" value="1"/>
</dbReference>
<evidence type="ECO:0000313" key="6">
    <source>
        <dbReference type="EMBL" id="NMH94460.1"/>
    </source>
</evidence>
<dbReference type="PANTHER" id="PTHR30024:SF47">
    <property type="entry name" value="TAURINE-BINDING PERIPLASMIC PROTEIN"/>
    <property type="match status" value="1"/>
</dbReference>
<dbReference type="Proteomes" id="UP000586918">
    <property type="component" value="Unassembled WGS sequence"/>
</dbReference>
<dbReference type="PANTHER" id="PTHR30024">
    <property type="entry name" value="ALIPHATIC SULFONATES-BINDING PROTEIN-RELATED"/>
    <property type="match status" value="1"/>
</dbReference>
<dbReference type="PROSITE" id="PS51257">
    <property type="entry name" value="PROKAR_LIPOPROTEIN"/>
    <property type="match status" value="1"/>
</dbReference>
<dbReference type="InterPro" id="IPR001638">
    <property type="entry name" value="Solute-binding_3/MltF_N"/>
</dbReference>
<protein>
    <submittedName>
        <fullName evidence="6">ABC transporter substrate-binding protein</fullName>
    </submittedName>
</protein>